<dbReference type="InterPro" id="IPR052519">
    <property type="entry name" value="Euk-type_GlcNAc_Kinase"/>
</dbReference>
<name>A0A5C8Z5W5_9ACTN</name>
<dbReference type="OrthoDB" id="5524856at2"/>
<dbReference type="AlphaFoldDB" id="A0A5C8Z5W5"/>
<comment type="caution">
    <text evidence="2">The sequence shown here is derived from an EMBL/GenBank/DDBJ whole genome shotgun (WGS) entry which is preliminary data.</text>
</comment>
<dbReference type="Pfam" id="PF01869">
    <property type="entry name" value="BcrAD_BadFG"/>
    <property type="match status" value="1"/>
</dbReference>
<keyword evidence="3" id="KW-1185">Reference proteome</keyword>
<proteinExistence type="predicted"/>
<organism evidence="2 3">
    <name type="scientific">Quadrisphaera setariae</name>
    <dbReference type="NCBI Taxonomy" id="2593304"/>
    <lineage>
        <taxon>Bacteria</taxon>
        <taxon>Bacillati</taxon>
        <taxon>Actinomycetota</taxon>
        <taxon>Actinomycetes</taxon>
        <taxon>Kineosporiales</taxon>
        <taxon>Kineosporiaceae</taxon>
        <taxon>Quadrisphaera</taxon>
    </lineage>
</organism>
<feature type="domain" description="ATPase BadF/BadG/BcrA/BcrD type" evidence="1">
    <location>
        <begin position="27"/>
        <end position="333"/>
    </location>
</feature>
<dbReference type="Proteomes" id="UP000321234">
    <property type="component" value="Unassembled WGS sequence"/>
</dbReference>
<reference evidence="2 3" key="1">
    <citation type="submission" date="2019-07" db="EMBL/GenBank/DDBJ databases">
        <title>Quadrisphaera sp. strain DD2A genome sequencing and assembly.</title>
        <authorList>
            <person name="Kim I."/>
        </authorList>
    </citation>
    <scope>NUCLEOTIDE SEQUENCE [LARGE SCALE GENOMIC DNA]</scope>
    <source>
        <strain evidence="2 3">DD2A</strain>
    </source>
</reference>
<evidence type="ECO:0000313" key="3">
    <source>
        <dbReference type="Proteomes" id="UP000321234"/>
    </source>
</evidence>
<accession>A0A5C8Z5W5</accession>
<dbReference type="EMBL" id="VKAC01000012">
    <property type="protein sequence ID" value="TXR52663.1"/>
    <property type="molecule type" value="Genomic_DNA"/>
</dbReference>
<dbReference type="Gene3D" id="3.30.420.40">
    <property type="match status" value="2"/>
</dbReference>
<sequence length="358" mass="35437">MGPRRAAAARRHPPGRLVSPGLSGLLLGVDVGGSKTAVAVADAGGRVLFSGRGPGGSPDELTERGCLDVVQATLTAAGAPTSGYAVAALAVAGVDQPDEEQALAAVARERGLVVGPDEGGVLSVVNDLFAVLRSAADTDGSAGARGIAVIAGTGTNAVGLDGEETVRFLSLGPVSGDWGGGADLGVAALGAACREEDGRGPATALTAAVRRQYGTASAHEAVLALHRGQAAAGSERHLARAVLAAADAGDAVAVELVRRLAREVADFAAASAARLGHPLHELPVVLGGGLLHARTPRLTAEVRAALLQRDPAVADSSIRYTDVPPVVGSLLLAFDAAVASGSLPASARPSPAVLATQL</sequence>
<evidence type="ECO:0000259" key="1">
    <source>
        <dbReference type="Pfam" id="PF01869"/>
    </source>
</evidence>
<dbReference type="InterPro" id="IPR043129">
    <property type="entry name" value="ATPase_NBD"/>
</dbReference>
<evidence type="ECO:0000313" key="2">
    <source>
        <dbReference type="EMBL" id="TXR52663.1"/>
    </source>
</evidence>
<dbReference type="SUPFAM" id="SSF53067">
    <property type="entry name" value="Actin-like ATPase domain"/>
    <property type="match status" value="2"/>
</dbReference>
<dbReference type="InterPro" id="IPR002731">
    <property type="entry name" value="ATPase_BadF"/>
</dbReference>
<protein>
    <submittedName>
        <fullName evidence="2">ATPase</fullName>
    </submittedName>
</protein>
<dbReference type="PANTHER" id="PTHR43190:SF3">
    <property type="entry name" value="N-ACETYL-D-GLUCOSAMINE KINASE"/>
    <property type="match status" value="1"/>
</dbReference>
<dbReference type="PANTHER" id="PTHR43190">
    <property type="entry name" value="N-ACETYL-D-GLUCOSAMINE KINASE"/>
    <property type="match status" value="1"/>
</dbReference>
<gene>
    <name evidence="2" type="ORF">FMM08_18065</name>
</gene>